<proteinExistence type="predicted"/>
<protein>
    <submittedName>
        <fullName evidence="1 3">Uncharacterized protein</fullName>
    </submittedName>
</protein>
<evidence type="ECO:0000313" key="1">
    <source>
        <dbReference type="EMBL" id="VDP65508.1"/>
    </source>
</evidence>
<dbReference type="EMBL" id="UZAK01040890">
    <property type="protein sequence ID" value="VDP65508.1"/>
    <property type="molecule type" value="Genomic_DNA"/>
</dbReference>
<dbReference type="WBParaSite" id="SCUD_0001834201-mRNA-1">
    <property type="protein sequence ID" value="SCUD_0001834201-mRNA-1"/>
    <property type="gene ID" value="SCUD_0001834201"/>
</dbReference>
<evidence type="ECO:0000313" key="2">
    <source>
        <dbReference type="Proteomes" id="UP000279833"/>
    </source>
</evidence>
<organism evidence="3">
    <name type="scientific">Schistosoma curassoni</name>
    <dbReference type="NCBI Taxonomy" id="6186"/>
    <lineage>
        <taxon>Eukaryota</taxon>
        <taxon>Metazoa</taxon>
        <taxon>Spiralia</taxon>
        <taxon>Lophotrochozoa</taxon>
        <taxon>Platyhelminthes</taxon>
        <taxon>Trematoda</taxon>
        <taxon>Digenea</taxon>
        <taxon>Strigeidida</taxon>
        <taxon>Schistosomatoidea</taxon>
        <taxon>Schistosomatidae</taxon>
        <taxon>Schistosoma</taxon>
    </lineage>
</organism>
<evidence type="ECO:0000313" key="3">
    <source>
        <dbReference type="WBParaSite" id="SCUD_0001834201-mRNA-1"/>
    </source>
</evidence>
<keyword evidence="2" id="KW-1185">Reference proteome</keyword>
<dbReference type="Proteomes" id="UP000279833">
    <property type="component" value="Unassembled WGS sequence"/>
</dbReference>
<sequence length="56" mass="6709">MHNINHNLNITKKYFTLNYANVKGKFLELNLSEKNIYQDYTYWNLSLVVKLILMGE</sequence>
<name>A0A183KTE9_9TREM</name>
<dbReference type="AlphaFoldDB" id="A0A183KTE9"/>
<reference evidence="1 2" key="2">
    <citation type="submission" date="2018-11" db="EMBL/GenBank/DDBJ databases">
        <authorList>
            <consortium name="Pathogen Informatics"/>
        </authorList>
    </citation>
    <scope>NUCLEOTIDE SEQUENCE [LARGE SCALE GENOMIC DNA]</scope>
    <source>
        <strain evidence="1">Dakar</strain>
        <strain evidence="2">Dakar, Senegal</strain>
    </source>
</reference>
<gene>
    <name evidence="1" type="ORF">SCUD_LOCUS18339</name>
</gene>
<accession>A0A183KTE9</accession>
<reference evidence="3" key="1">
    <citation type="submission" date="2016-06" db="UniProtKB">
        <authorList>
            <consortium name="WormBaseParasite"/>
        </authorList>
    </citation>
    <scope>IDENTIFICATION</scope>
</reference>